<evidence type="ECO:0000259" key="2">
    <source>
        <dbReference type="Pfam" id="PF24925"/>
    </source>
</evidence>
<dbReference type="Proteomes" id="UP001187471">
    <property type="component" value="Unassembled WGS sequence"/>
</dbReference>
<reference evidence="3" key="1">
    <citation type="submission" date="2022-12" db="EMBL/GenBank/DDBJ databases">
        <title>Draft genome assemblies for two species of Escallonia (Escalloniales).</title>
        <authorList>
            <person name="Chanderbali A."/>
            <person name="Dervinis C."/>
            <person name="Anghel I."/>
            <person name="Soltis D."/>
            <person name="Soltis P."/>
            <person name="Zapata F."/>
        </authorList>
    </citation>
    <scope>NUCLEOTIDE SEQUENCE</scope>
    <source>
        <strain evidence="3">UCBG92.1500</strain>
        <tissue evidence="3">Leaf</tissue>
    </source>
</reference>
<dbReference type="AlphaFoldDB" id="A0AA88UW41"/>
<feature type="region of interest" description="Disordered" evidence="1">
    <location>
        <begin position="509"/>
        <end position="549"/>
    </location>
</feature>
<dbReference type="EMBL" id="JAVXUO010000399">
    <property type="protein sequence ID" value="KAK2992552.1"/>
    <property type="molecule type" value="Genomic_DNA"/>
</dbReference>
<dbReference type="GO" id="GO:0004190">
    <property type="term" value="F:aspartic-type endopeptidase activity"/>
    <property type="evidence" value="ECO:0007669"/>
    <property type="project" value="InterPro"/>
</dbReference>
<gene>
    <name evidence="3" type="ORF">RJ640_010434</name>
</gene>
<evidence type="ECO:0000313" key="4">
    <source>
        <dbReference type="Proteomes" id="UP001187471"/>
    </source>
</evidence>
<comment type="caution">
    <text evidence="3">The sequence shown here is derived from an EMBL/GenBank/DDBJ whole genome shotgun (WGS) entry which is preliminary data.</text>
</comment>
<protein>
    <recommendedName>
        <fullName evidence="2">DUF7746 domain-containing protein</fullName>
    </recommendedName>
</protein>
<name>A0AA88UW41_9ASTE</name>
<evidence type="ECO:0000256" key="1">
    <source>
        <dbReference type="SAM" id="MobiDB-lite"/>
    </source>
</evidence>
<feature type="domain" description="DUF7746" evidence="2">
    <location>
        <begin position="151"/>
        <end position="217"/>
    </location>
</feature>
<evidence type="ECO:0000313" key="3">
    <source>
        <dbReference type="EMBL" id="KAK2992552.1"/>
    </source>
</evidence>
<dbReference type="InterPro" id="IPR056648">
    <property type="entry name" value="DUF7746"/>
</dbReference>
<dbReference type="CDD" id="cd00303">
    <property type="entry name" value="retropepsin_like"/>
    <property type="match status" value="1"/>
</dbReference>
<dbReference type="Pfam" id="PF24925">
    <property type="entry name" value="DUF7746"/>
    <property type="match status" value="1"/>
</dbReference>
<accession>A0AA88UW41</accession>
<dbReference type="GO" id="GO:0006508">
    <property type="term" value="P:proteolysis"/>
    <property type="evidence" value="ECO:0007669"/>
    <property type="project" value="InterPro"/>
</dbReference>
<dbReference type="InterPro" id="IPR021109">
    <property type="entry name" value="Peptidase_aspartic_dom_sf"/>
</dbReference>
<sequence length="564" mass="62964">MQPPKGITENVFNASSGFDLASTSSSISEKIEQPLVKPSIIELDSKFKLGPSDPSNEFLMELVSKLGQIKTPKERYPKVKSPQSSPRNINTIREIDHSITESEVDHDDLEQQFVTAIGTSNPRPPLRNYYPRPIHVDMQLEEKNFAIRSSFNGSSIYEWNLDGMTDYQIISFLQHMLMGANSAHYRNPGENEVSIARYLIADFTGQLCGCAILLNSSDSETDSTNELNIIDEDVQSSSSSSRQDHCSDQEAECHECSSKIDCYKAILDMNGLNINVIASEESIILDLLDKIDDPERKKQVIFKYIHGAQNYSVPSQSQQLPTIGIKIVINQDFIFEGIALVDSGADLNYIREGIVPTKYCEAIKQAIATTDSSRMKINYKISDSLVCNSGICLKAHFIVVRGLSQSIILGAPFLSLLNPMTINDKGINTPGFFSSPELLMEYSQIGLGTGGSNLGLKLKNGLRKLQMHMNYMLQWLKGNNPDCDLPHNSIFLGSGNMPYKRAIAIEPLNMEKDNNNNSSEETQNNSDKESDEIMIDSESSKRVSRQNSIHRDLKLKQIEQFPLL</sequence>
<dbReference type="InterPro" id="IPR001969">
    <property type="entry name" value="Aspartic_peptidase_AS"/>
</dbReference>
<organism evidence="3 4">
    <name type="scientific">Escallonia rubra</name>
    <dbReference type="NCBI Taxonomy" id="112253"/>
    <lineage>
        <taxon>Eukaryota</taxon>
        <taxon>Viridiplantae</taxon>
        <taxon>Streptophyta</taxon>
        <taxon>Embryophyta</taxon>
        <taxon>Tracheophyta</taxon>
        <taxon>Spermatophyta</taxon>
        <taxon>Magnoliopsida</taxon>
        <taxon>eudicotyledons</taxon>
        <taxon>Gunneridae</taxon>
        <taxon>Pentapetalae</taxon>
        <taxon>asterids</taxon>
        <taxon>campanulids</taxon>
        <taxon>Escalloniales</taxon>
        <taxon>Escalloniaceae</taxon>
        <taxon>Escallonia</taxon>
    </lineage>
</organism>
<proteinExistence type="predicted"/>
<dbReference type="PROSITE" id="PS00141">
    <property type="entry name" value="ASP_PROTEASE"/>
    <property type="match status" value="1"/>
</dbReference>
<feature type="compositionally biased region" description="Low complexity" evidence="1">
    <location>
        <begin position="515"/>
        <end position="525"/>
    </location>
</feature>
<keyword evidence="4" id="KW-1185">Reference proteome</keyword>
<dbReference type="Gene3D" id="2.40.70.10">
    <property type="entry name" value="Acid Proteases"/>
    <property type="match status" value="1"/>
</dbReference>